<feature type="compositionally biased region" description="Polar residues" evidence="18">
    <location>
        <begin position="603"/>
        <end position="619"/>
    </location>
</feature>
<dbReference type="PRINTS" id="PR00167">
    <property type="entry name" value="CACHANNEL"/>
</dbReference>
<evidence type="ECO:0000256" key="6">
    <source>
        <dbReference type="ARBA" id="ARBA00022837"/>
    </source>
</evidence>
<evidence type="ECO:0000256" key="19">
    <source>
        <dbReference type="SAM" id="Phobius"/>
    </source>
</evidence>
<dbReference type="PROSITE" id="PS50096">
    <property type="entry name" value="IQ"/>
    <property type="match status" value="1"/>
</dbReference>
<keyword evidence="9" id="KW-0406">Ion transport</keyword>
<dbReference type="Gene3D" id="1.10.238.10">
    <property type="entry name" value="EF-hand"/>
    <property type="match status" value="1"/>
</dbReference>
<feature type="transmembrane region" description="Helical" evidence="19">
    <location>
        <begin position="70"/>
        <end position="91"/>
    </location>
</feature>
<dbReference type="FunFam" id="1.10.287.70:FF:000093">
    <property type="entry name" value="Calcium channel subunit Cch1"/>
    <property type="match status" value="1"/>
</dbReference>
<name>C1FH96_MICCC</name>
<feature type="transmembrane region" description="Helical" evidence="19">
    <location>
        <begin position="493"/>
        <end position="512"/>
    </location>
</feature>
<evidence type="ECO:0000256" key="2">
    <source>
        <dbReference type="ARBA" id="ARBA00022448"/>
    </source>
</evidence>
<dbReference type="FunFam" id="1.20.120.350:FF:000068">
    <property type="entry name" value="Sodium channel protein"/>
    <property type="match status" value="1"/>
</dbReference>
<sequence>MCEGIPNYSLFILGKRNPIRAATISLVKGPYFDQFILLLILANCVFLAMDTNEVLFEESSWGKAVSMSEVVFTGIYVVEMILKIIAMGFVLGKGSYLSDPWNRMDFFVVVLGLLAYLPGMGNFSGIRTVRILRPLRTITGVRGMRQLVVTLLRSLPMLLDVLILVFFAFFIFGIVGLQLFMSKTSQRCAILANPASGCALPAAPVWEFQGGEGGDELCSGPSLGSYPNRGDGGEGNSCPAGQYCVTQRKQDLPNFGYSNFDNIAWAWLTIFQCISMEGWTNIMYMVMDTVTTWTWPYFVVLIVFGSFFAVNLALAVLFVYFTGAGTDGEDPDEEKELPLPTQDGEVAVTHKNALQKVCFNIASSTRFEQLTIGLIILNTVVMASDHNRMPKEQQQANEYVNFFLFAYFVVEMIIKLIGFGPRGYAKDQMNLFDGFVVLMSCVEVVVGFISSDNGNNYLSVLRTFRLLRVFKLARSWKQLNDIITTMFKSLAGISYLSLILLLFMYVFALLGMQLFGSDHARHSFDNIFWAFITIFQILTGENWNEVMYDGMRHVSEWTCIYFIVLVVLGNYIILNLFLAILLDNFAAGDNEEGEKGEGKKGSRPSSRANAGSRPGSQGPSIKDEKGNKLKSYNSIAAWKAEDFNPKTSELDKLKAQGVDPKHILYGKHVPALKHRSLYIFGPKNPLRLAIAKVIYHRYFEYFIIGVILISSIILAVDGPAYSKDAPLKTAMDILDIVFLFMFVLEAMMKVIVRGFVAHEGAYLRSAWNVLDFIIVIVGLIAFGIEYSDGSSRDLMAVRALRTFRALRPLRMASRAQGMKVVVNALFSAVPGITNVAFVCLLFYVIFGILGLNLFMGKMYYCADTDDLSTRLVPESMGSTCEPRAYNTHWTNPRDYDFDNIGHSMLSLFEMATLEGWLEIMYHGADTTEVDLQPIRDNNPYYCLFFAFFIIVGSFFVMNLFVGVTIDKFNEMKEKQEKSVFMTDEQQSWVTIQRLLVGIRLKKTANRPLNRMRNFIYDVVTSRSFETLILCLIMANILVMSMTHADMSDEFENVLFLLNCGFAGIFAIEAIMKLIAFKPSGYFRDPWNTFDFMVVSLSVAGIAVTLTTDISATYLSIIRVFRVARIFRLIPKAKGLKKLFQTLLYSLPALANVGSVLFLFFFIFAVLGMNLFGKVRVTGNFLNRYANFETFGYSMLTLFRMATGEAWNGIMHDCMITKQCDLNEDLYTNQCTPHPVGAIIFFCFFCILCAFVMLNLVIAVILDNFQNNSKTSELGVSKEDMMHFTDVWMRLDPRATYYIPAESLPRVIGAMDHPVGTRGLSKREAKTKCMHIIMTVDIPNHDGKIHFLETLHALTGRIAGTELPESEEVKVRDSMVDRLPTFASDKDVPKFTAAHFHAALYVQAAVRGYMQRYRMREKLAQAEKLAQEKREAAVAGK</sequence>
<evidence type="ECO:0000256" key="9">
    <source>
        <dbReference type="ARBA" id="ARBA00023065"/>
    </source>
</evidence>
<feature type="region of interest" description="Disordered" evidence="18">
    <location>
        <begin position="592"/>
        <end position="626"/>
    </location>
</feature>
<keyword evidence="17" id="KW-0107">Calcium channel</keyword>
<dbReference type="GO" id="GO:0005248">
    <property type="term" value="F:voltage-gated sodium channel activity"/>
    <property type="evidence" value="ECO:0007669"/>
    <property type="project" value="TreeGrafter"/>
</dbReference>
<dbReference type="GO" id="GO:0001518">
    <property type="term" value="C:voltage-gated sodium channel complex"/>
    <property type="evidence" value="ECO:0007669"/>
    <property type="project" value="TreeGrafter"/>
</dbReference>
<evidence type="ECO:0000256" key="18">
    <source>
        <dbReference type="SAM" id="MobiDB-lite"/>
    </source>
</evidence>
<dbReference type="GO" id="GO:0005245">
    <property type="term" value="F:voltage-gated calcium channel activity"/>
    <property type="evidence" value="ECO:0007669"/>
    <property type="project" value="InterPro"/>
</dbReference>
<feature type="transmembrane region" description="Helical" evidence="19">
    <location>
        <begin position="768"/>
        <end position="786"/>
    </location>
</feature>
<keyword evidence="3" id="KW-1003">Cell membrane</keyword>
<evidence type="ECO:0000256" key="10">
    <source>
        <dbReference type="ARBA" id="ARBA00023136"/>
    </source>
</evidence>
<comment type="similarity">
    <text evidence="14 17">Belongs to the calcium channel alpha-1 subunit (TC 1.A.1.11) family.</text>
</comment>
<feature type="transmembrane region" description="Helical" evidence="19">
    <location>
        <begin position="560"/>
        <end position="582"/>
    </location>
</feature>
<dbReference type="STRING" id="296587.C1FH96"/>
<feature type="transmembrane region" description="Helical" evidence="19">
    <location>
        <begin position="399"/>
        <end position="419"/>
    </location>
</feature>
<feature type="transmembrane region" description="Helical" evidence="19">
    <location>
        <begin position="524"/>
        <end position="540"/>
    </location>
</feature>
<accession>C1FH96</accession>
<evidence type="ECO:0000313" key="22">
    <source>
        <dbReference type="Proteomes" id="UP000002009"/>
    </source>
</evidence>
<keyword evidence="8 19" id="KW-1133">Transmembrane helix</keyword>
<feature type="transmembrane region" description="Helical" evidence="19">
    <location>
        <begin position="1235"/>
        <end position="1261"/>
    </location>
</feature>
<evidence type="ECO:0000256" key="1">
    <source>
        <dbReference type="ARBA" id="ARBA00004651"/>
    </source>
</evidence>
<feature type="transmembrane region" description="Helical" evidence="19">
    <location>
        <begin position="147"/>
        <end position="175"/>
    </location>
</feature>
<dbReference type="PANTHER" id="PTHR10037:SF62">
    <property type="entry name" value="SODIUM CHANNEL PROTEIN 60E"/>
    <property type="match status" value="1"/>
</dbReference>
<feature type="transmembrane region" description="Helical" evidence="19">
    <location>
        <begin position="1053"/>
        <end position="1076"/>
    </location>
</feature>
<dbReference type="RefSeq" id="XP_002508803.1">
    <property type="nucleotide sequence ID" value="XM_002508757.1"/>
</dbReference>
<dbReference type="EMBL" id="CP001576">
    <property type="protein sequence ID" value="ACO70061.1"/>
    <property type="molecule type" value="Genomic_DNA"/>
</dbReference>
<keyword evidence="22" id="KW-1185">Reference proteome</keyword>
<dbReference type="Gene3D" id="1.20.120.350">
    <property type="entry name" value="Voltage-gated potassium channels. Chain C"/>
    <property type="match status" value="4"/>
</dbReference>
<feature type="transmembrane region" description="Helical" evidence="19">
    <location>
        <begin position="940"/>
        <end position="961"/>
    </location>
</feature>
<dbReference type="InterPro" id="IPR027359">
    <property type="entry name" value="Volt_channel_dom_sf"/>
</dbReference>
<dbReference type="KEGG" id="mis:MICPUN_95305"/>
<feature type="transmembrane region" description="Helical" evidence="19">
    <location>
        <begin position="264"/>
        <end position="286"/>
    </location>
</feature>
<keyword evidence="11" id="KW-1015">Disulfide bond</keyword>
<evidence type="ECO:0000256" key="11">
    <source>
        <dbReference type="ARBA" id="ARBA00023157"/>
    </source>
</evidence>
<evidence type="ECO:0000256" key="16">
    <source>
        <dbReference type="PIRSR" id="PIRSR602077-1"/>
    </source>
</evidence>
<dbReference type="FunFam" id="1.20.120.350:FF:000059">
    <property type="entry name" value="Sodium channel protein"/>
    <property type="match status" value="1"/>
</dbReference>
<feature type="domain" description="Ion transport" evidence="20">
    <location>
        <begin position="1022"/>
        <end position="1270"/>
    </location>
</feature>
<dbReference type="Proteomes" id="UP000002009">
    <property type="component" value="Chromosome 10"/>
</dbReference>
<dbReference type="FunFam" id="1.20.120.350:FF:000095">
    <property type="entry name" value="Voltage-gated Ca2+ channel, alpha subunit"/>
    <property type="match status" value="1"/>
</dbReference>
<feature type="transmembrane region" description="Helical" evidence="19">
    <location>
        <begin position="298"/>
        <end position="321"/>
    </location>
</feature>
<feature type="transmembrane region" description="Helical" evidence="19">
    <location>
        <begin position="1023"/>
        <end position="1041"/>
    </location>
</feature>
<feature type="transmembrane region" description="Helical" evidence="19">
    <location>
        <begin position="106"/>
        <end position="126"/>
    </location>
</feature>
<protein>
    <recommendedName>
        <fullName evidence="15">Calcium-channel protein CCH1</fullName>
    </recommendedName>
</protein>
<keyword evidence="4 19" id="KW-0812">Transmembrane</keyword>
<dbReference type="GO" id="GO:0005891">
    <property type="term" value="C:voltage-gated calcium channel complex"/>
    <property type="evidence" value="ECO:0007669"/>
    <property type="project" value="InterPro"/>
</dbReference>
<dbReference type="InParanoid" id="C1FH96"/>
<dbReference type="InterPro" id="IPR005821">
    <property type="entry name" value="Ion_trans_dom"/>
</dbReference>
<feature type="binding site" evidence="16">
    <location>
        <position position="277"/>
    </location>
    <ligand>
        <name>Ca(2+)</name>
        <dbReference type="ChEBI" id="CHEBI:29108"/>
    </ligand>
</feature>
<evidence type="ECO:0000256" key="8">
    <source>
        <dbReference type="ARBA" id="ARBA00022989"/>
    </source>
</evidence>
<keyword evidence="12" id="KW-0325">Glycoprotein</keyword>
<evidence type="ECO:0000256" key="4">
    <source>
        <dbReference type="ARBA" id="ARBA00022692"/>
    </source>
</evidence>
<evidence type="ECO:0000256" key="15">
    <source>
        <dbReference type="ARBA" id="ARBA00067459"/>
    </source>
</evidence>
<feature type="transmembrane region" description="Helical" evidence="19">
    <location>
        <begin position="31"/>
        <end position="49"/>
    </location>
</feature>
<organism evidence="21 22">
    <name type="scientific">Micromonas commoda (strain RCC299 / NOUM17 / CCMP2709)</name>
    <name type="common">Picoplanktonic green alga</name>
    <dbReference type="NCBI Taxonomy" id="296587"/>
    <lineage>
        <taxon>Eukaryota</taxon>
        <taxon>Viridiplantae</taxon>
        <taxon>Chlorophyta</taxon>
        <taxon>Mamiellophyceae</taxon>
        <taxon>Mamiellales</taxon>
        <taxon>Mamiellaceae</taxon>
        <taxon>Micromonas</taxon>
    </lineage>
</organism>
<dbReference type="Pfam" id="PF00520">
    <property type="entry name" value="Ion_trans"/>
    <property type="match status" value="4"/>
</dbReference>
<feature type="transmembrane region" description="Helical" evidence="19">
    <location>
        <begin position="835"/>
        <end position="854"/>
    </location>
</feature>
<dbReference type="GeneID" id="8247080"/>
<evidence type="ECO:0000259" key="20">
    <source>
        <dbReference type="Pfam" id="PF00520"/>
    </source>
</evidence>
<feature type="domain" description="Ion transport" evidence="20">
    <location>
        <begin position="696"/>
        <end position="976"/>
    </location>
</feature>
<feature type="transmembrane region" description="Helical" evidence="19">
    <location>
        <begin position="736"/>
        <end position="756"/>
    </location>
</feature>
<dbReference type="SUPFAM" id="SSF81324">
    <property type="entry name" value="Voltage-gated potassium channels"/>
    <property type="match status" value="4"/>
</dbReference>
<gene>
    <name evidence="21" type="primary">CAV1</name>
    <name evidence="21" type="ORF">MICPUN_95305</name>
</gene>
<dbReference type="InterPro" id="IPR043203">
    <property type="entry name" value="VGCC_Ca_Na"/>
</dbReference>
<keyword evidence="6 16" id="KW-0106">Calcium</keyword>
<keyword evidence="13" id="KW-0407">Ion channel</keyword>
<dbReference type="eggNOG" id="KOG2301">
    <property type="taxonomic scope" value="Eukaryota"/>
</dbReference>
<keyword evidence="17" id="KW-0109">Calcium transport</keyword>
<reference evidence="21 22" key="1">
    <citation type="journal article" date="2009" name="Science">
        <title>Green evolution and dynamic adaptations revealed by genomes of the marine picoeukaryotes Micromonas.</title>
        <authorList>
            <person name="Worden A.Z."/>
            <person name="Lee J.H."/>
            <person name="Mock T."/>
            <person name="Rouze P."/>
            <person name="Simmons M.P."/>
            <person name="Aerts A.L."/>
            <person name="Allen A.E."/>
            <person name="Cuvelier M.L."/>
            <person name="Derelle E."/>
            <person name="Everett M.V."/>
            <person name="Foulon E."/>
            <person name="Grimwood J."/>
            <person name="Gundlach H."/>
            <person name="Henrissat B."/>
            <person name="Napoli C."/>
            <person name="McDonald S.M."/>
            <person name="Parker M.S."/>
            <person name="Rombauts S."/>
            <person name="Salamov A."/>
            <person name="Von Dassow P."/>
            <person name="Badger J.H."/>
            <person name="Coutinho P.M."/>
            <person name="Demir E."/>
            <person name="Dubchak I."/>
            <person name="Gentemann C."/>
            <person name="Eikrem W."/>
            <person name="Gready J.E."/>
            <person name="John U."/>
            <person name="Lanier W."/>
            <person name="Lindquist E.A."/>
            <person name="Lucas S."/>
            <person name="Mayer K.F."/>
            <person name="Moreau H."/>
            <person name="Not F."/>
            <person name="Otillar R."/>
            <person name="Panaud O."/>
            <person name="Pangilinan J."/>
            <person name="Paulsen I."/>
            <person name="Piegu B."/>
            <person name="Poliakov A."/>
            <person name="Robbens S."/>
            <person name="Schmutz J."/>
            <person name="Toulza E."/>
            <person name="Wyss T."/>
            <person name="Zelensky A."/>
            <person name="Zhou K."/>
            <person name="Armbrust E.V."/>
            <person name="Bhattacharya D."/>
            <person name="Goodenough U.W."/>
            <person name="Van de Peer Y."/>
            <person name="Grigoriev I.V."/>
        </authorList>
    </citation>
    <scope>NUCLEOTIDE SEQUENCE [LARGE SCALE GENOMIC DNA]</scope>
    <source>
        <strain evidence="22">RCC299 / NOUM17</strain>
    </source>
</reference>
<evidence type="ECO:0000256" key="5">
    <source>
        <dbReference type="ARBA" id="ARBA00022737"/>
    </source>
</evidence>
<keyword evidence="7 17" id="KW-0851">Voltage-gated channel</keyword>
<feature type="binding site" evidence="16">
    <location>
        <position position="914"/>
    </location>
    <ligand>
        <name>Ca(2+)</name>
        <dbReference type="ChEBI" id="CHEBI:29108"/>
    </ligand>
</feature>
<evidence type="ECO:0000256" key="17">
    <source>
        <dbReference type="RuleBase" id="RU003808"/>
    </source>
</evidence>
<feature type="transmembrane region" description="Helical" evidence="19">
    <location>
        <begin position="1141"/>
        <end position="1166"/>
    </location>
</feature>
<dbReference type="InterPro" id="IPR002077">
    <property type="entry name" value="VDCCAlpha1"/>
</dbReference>
<keyword evidence="10 19" id="KW-0472">Membrane</keyword>
<feature type="transmembrane region" description="Helical" evidence="19">
    <location>
        <begin position="431"/>
        <end position="450"/>
    </location>
</feature>
<evidence type="ECO:0000256" key="7">
    <source>
        <dbReference type="ARBA" id="ARBA00022882"/>
    </source>
</evidence>
<feature type="domain" description="Ion transport" evidence="20">
    <location>
        <begin position="30"/>
        <end position="322"/>
    </location>
</feature>
<dbReference type="OMA" id="DPFYHNQ"/>
<feature type="domain" description="Ion transport" evidence="20">
    <location>
        <begin position="366"/>
        <end position="589"/>
    </location>
</feature>
<feature type="binding site" evidence="16">
    <location>
        <position position="541"/>
    </location>
    <ligand>
        <name>Ca(2+)</name>
        <dbReference type="ChEBI" id="CHEBI:29108"/>
    </ligand>
</feature>
<evidence type="ECO:0000256" key="13">
    <source>
        <dbReference type="ARBA" id="ARBA00023303"/>
    </source>
</evidence>
<feature type="transmembrane region" description="Helical" evidence="19">
    <location>
        <begin position="1096"/>
        <end position="1120"/>
    </location>
</feature>
<keyword evidence="16" id="KW-0479">Metal-binding</keyword>
<dbReference type="PANTHER" id="PTHR10037">
    <property type="entry name" value="VOLTAGE-GATED CATION CHANNEL CALCIUM AND SODIUM"/>
    <property type="match status" value="1"/>
</dbReference>
<proteinExistence type="inferred from homology"/>
<dbReference type="OrthoDB" id="496478at2759"/>
<evidence type="ECO:0000256" key="3">
    <source>
        <dbReference type="ARBA" id="ARBA00022475"/>
    </source>
</evidence>
<dbReference type="FunFam" id="1.20.120.350:FF:000009">
    <property type="entry name" value="Voltage-dependent T-type calcium channel subunit alpha"/>
    <property type="match status" value="1"/>
</dbReference>
<dbReference type="Gene3D" id="1.10.287.70">
    <property type="match status" value="4"/>
</dbReference>
<evidence type="ECO:0000256" key="12">
    <source>
        <dbReference type="ARBA" id="ARBA00023180"/>
    </source>
</evidence>
<keyword evidence="5" id="KW-0677">Repeat</keyword>
<evidence type="ECO:0000313" key="21">
    <source>
        <dbReference type="EMBL" id="ACO70061.1"/>
    </source>
</evidence>
<keyword evidence="2" id="KW-0813">Transport</keyword>
<comment type="subcellular location">
    <subcellularLocation>
        <location evidence="1">Cell membrane</location>
        <topology evidence="1">Multi-pass membrane protein</topology>
    </subcellularLocation>
    <subcellularLocation>
        <location evidence="17">Membrane</location>
        <topology evidence="17">Multi-pass membrane protein</topology>
    </subcellularLocation>
</comment>
<dbReference type="GO" id="GO:0046872">
    <property type="term" value="F:metal ion binding"/>
    <property type="evidence" value="ECO:0007669"/>
    <property type="project" value="UniProtKB-KW"/>
</dbReference>
<feature type="transmembrane region" description="Helical" evidence="19">
    <location>
        <begin position="698"/>
        <end position="716"/>
    </location>
</feature>
<evidence type="ECO:0000256" key="14">
    <source>
        <dbReference type="ARBA" id="ARBA00061395"/>
    </source>
</evidence>